<dbReference type="Pfam" id="PF02743">
    <property type="entry name" value="dCache_1"/>
    <property type="match status" value="1"/>
</dbReference>
<keyword evidence="3" id="KW-0145">Chemotaxis</keyword>
<comment type="caution">
    <text evidence="11">The sequence shown here is derived from an EMBL/GenBank/DDBJ whole genome shotgun (WGS) entry which is preliminary data.</text>
</comment>
<evidence type="ECO:0000256" key="2">
    <source>
        <dbReference type="ARBA" id="ARBA00022475"/>
    </source>
</evidence>
<gene>
    <name evidence="11" type="ORF">HBE96_10100</name>
</gene>
<evidence type="ECO:0000256" key="5">
    <source>
        <dbReference type="ARBA" id="ARBA00022989"/>
    </source>
</evidence>
<dbReference type="Proteomes" id="UP000537131">
    <property type="component" value="Unassembled WGS sequence"/>
</dbReference>
<name>A0A7Y0HPH8_9CLOT</name>
<dbReference type="SMART" id="SM00283">
    <property type="entry name" value="MA"/>
    <property type="match status" value="1"/>
</dbReference>
<sequence length="677" mass="73564">MSIKKKIPLLIASIIVILMVTTTLFMSNRSSSIITSKTDMEMQQISNRLVETISTMVEKEQMAVRIFSEKNVVINLLKSAKESESSDTFIKQNQDMEVTLEAYAKEAKNLDQIFIVDTKGTIISSSLKDSIGKSLTDRSYNKPTLEGKASISEMVLCKTTNIPIIVFTNPIKSGNEVIGYVGTTVIGSSFSKYLNNAKISNCPSSYVFLVDYKGNLIYHPTKEKIGKAADVTEIKSIANKLDSGENVKGDILKYTYNNEKKIAAYSIVPETNWVLVTTGDAVEVTKDVRNMTYLIIIIASILSLIAMGVGYLFSLKITKPIVEITELVNRTCDLDLKDDKDYEGLYKYNDEVGEIFKAVGSMRKILREMVESLSSASQTINSNAALVESLTVELKGYAEQTASESQNLSAGMEQNAATVEEVSASSDEMGNAVNSMAEKATDGLSNANAIAERAEKLKSSAVESSTKANSIYTSVKTDLEKAIENSKSIEKINELSSSILSITEQTNLLALNAAIEAARAGEAGKGFAVVANEVGKLAEESAVTAGNIQNIVNQVVGSVRDLSDNSTKLLKFINQTVLTDYNKLMDTGEKYNEDADLVNNFMLDFSALAEELSSSISDIANAIGEVANTVSDGARGVTEIANKASNINEKLESIKSTTEINKHSAEELQQIISKFKL</sequence>
<dbReference type="EMBL" id="JABBNI010000017">
    <property type="protein sequence ID" value="NMM63046.1"/>
    <property type="molecule type" value="Genomic_DNA"/>
</dbReference>
<evidence type="ECO:0000256" key="4">
    <source>
        <dbReference type="ARBA" id="ARBA00022692"/>
    </source>
</evidence>
<accession>A0A7Y0HPH8</accession>
<reference evidence="11 12" key="2">
    <citation type="submission" date="2020-06" db="EMBL/GenBank/DDBJ databases">
        <title>Complete Genome Sequence of Clostridium muelleri sp. nov. P21T, an Acid-Alcohol Producing Acetogen Isolated from Old Hay.</title>
        <authorList>
            <person name="Duncan K.E."/>
            <person name="Tanner R.S."/>
        </authorList>
    </citation>
    <scope>NUCLEOTIDE SEQUENCE [LARGE SCALE GENOMIC DNA]</scope>
    <source>
        <strain evidence="11 12">P21</strain>
    </source>
</reference>
<evidence type="ECO:0000256" key="7">
    <source>
        <dbReference type="ARBA" id="ARBA00023224"/>
    </source>
</evidence>
<evidence type="ECO:0000313" key="12">
    <source>
        <dbReference type="Proteomes" id="UP000537131"/>
    </source>
</evidence>
<keyword evidence="4 9" id="KW-0812">Transmembrane</keyword>
<dbReference type="SUPFAM" id="SSF103190">
    <property type="entry name" value="Sensory domain-like"/>
    <property type="match status" value="1"/>
</dbReference>
<evidence type="ECO:0000256" key="3">
    <source>
        <dbReference type="ARBA" id="ARBA00022500"/>
    </source>
</evidence>
<evidence type="ECO:0000313" key="11">
    <source>
        <dbReference type="EMBL" id="NMM63046.1"/>
    </source>
</evidence>
<dbReference type="PANTHER" id="PTHR32089">
    <property type="entry name" value="METHYL-ACCEPTING CHEMOTAXIS PROTEIN MCPB"/>
    <property type="match status" value="1"/>
</dbReference>
<dbReference type="InterPro" id="IPR029151">
    <property type="entry name" value="Sensor-like_sf"/>
</dbReference>
<comment type="subcellular location">
    <subcellularLocation>
        <location evidence="1">Cell membrane</location>
        <topology evidence="1">Multi-pass membrane protein</topology>
    </subcellularLocation>
</comment>
<feature type="transmembrane region" description="Helical" evidence="9">
    <location>
        <begin position="291"/>
        <end position="313"/>
    </location>
</feature>
<reference evidence="11 12" key="1">
    <citation type="submission" date="2020-04" db="EMBL/GenBank/DDBJ databases">
        <authorList>
            <person name="Doyle D.A."/>
        </authorList>
    </citation>
    <scope>NUCLEOTIDE SEQUENCE [LARGE SCALE GENOMIC DNA]</scope>
    <source>
        <strain evidence="11 12">P21</strain>
    </source>
</reference>
<dbReference type="RefSeq" id="WP_169297649.1">
    <property type="nucleotide sequence ID" value="NZ_JABBNI010000017.1"/>
</dbReference>
<proteinExistence type="predicted"/>
<evidence type="ECO:0000256" key="6">
    <source>
        <dbReference type="ARBA" id="ARBA00023136"/>
    </source>
</evidence>
<dbReference type="SUPFAM" id="SSF58104">
    <property type="entry name" value="Methyl-accepting chemotaxis protein (MCP) signaling domain"/>
    <property type="match status" value="1"/>
</dbReference>
<keyword evidence="6 9" id="KW-0472">Membrane</keyword>
<feature type="transmembrane region" description="Helical" evidence="9">
    <location>
        <begin position="7"/>
        <end position="26"/>
    </location>
</feature>
<dbReference type="PROSITE" id="PS50111">
    <property type="entry name" value="CHEMOTAXIS_TRANSDUC_2"/>
    <property type="match status" value="1"/>
</dbReference>
<dbReference type="CDD" id="cd18773">
    <property type="entry name" value="PDC1_HK_sensor"/>
    <property type="match status" value="1"/>
</dbReference>
<dbReference type="GO" id="GO:0006935">
    <property type="term" value="P:chemotaxis"/>
    <property type="evidence" value="ECO:0007669"/>
    <property type="project" value="UniProtKB-KW"/>
</dbReference>
<dbReference type="GO" id="GO:0007165">
    <property type="term" value="P:signal transduction"/>
    <property type="evidence" value="ECO:0007669"/>
    <property type="project" value="UniProtKB-KW"/>
</dbReference>
<dbReference type="InterPro" id="IPR004089">
    <property type="entry name" value="MCPsignal_dom"/>
</dbReference>
<keyword evidence="5 9" id="KW-1133">Transmembrane helix</keyword>
<evidence type="ECO:0000256" key="8">
    <source>
        <dbReference type="PROSITE-ProRule" id="PRU00284"/>
    </source>
</evidence>
<dbReference type="GO" id="GO:0005886">
    <property type="term" value="C:plasma membrane"/>
    <property type="evidence" value="ECO:0007669"/>
    <property type="project" value="UniProtKB-SubCell"/>
</dbReference>
<keyword evidence="12" id="KW-1185">Reference proteome</keyword>
<protein>
    <submittedName>
        <fullName evidence="11">Methyl-accepting chemotaxis protein</fullName>
    </submittedName>
</protein>
<organism evidence="11 12">
    <name type="scientific">Clostridium muellerianum</name>
    <dbReference type="NCBI Taxonomy" id="2716538"/>
    <lineage>
        <taxon>Bacteria</taxon>
        <taxon>Bacillati</taxon>
        <taxon>Bacillota</taxon>
        <taxon>Clostridia</taxon>
        <taxon>Eubacteriales</taxon>
        <taxon>Clostridiaceae</taxon>
        <taxon>Clostridium</taxon>
    </lineage>
</organism>
<feature type="domain" description="Methyl-accepting transducer" evidence="10">
    <location>
        <begin position="390"/>
        <end position="641"/>
    </location>
</feature>
<evidence type="ECO:0000259" key="10">
    <source>
        <dbReference type="PROSITE" id="PS50111"/>
    </source>
</evidence>
<dbReference type="AlphaFoldDB" id="A0A7Y0HPH8"/>
<dbReference type="InterPro" id="IPR033479">
    <property type="entry name" value="dCache_1"/>
</dbReference>
<dbReference type="Pfam" id="PF00015">
    <property type="entry name" value="MCPsignal"/>
    <property type="match status" value="1"/>
</dbReference>
<keyword evidence="7 8" id="KW-0807">Transducer</keyword>
<dbReference type="PANTHER" id="PTHR32089:SF112">
    <property type="entry name" value="LYSOZYME-LIKE PROTEIN-RELATED"/>
    <property type="match status" value="1"/>
</dbReference>
<evidence type="ECO:0000256" key="1">
    <source>
        <dbReference type="ARBA" id="ARBA00004651"/>
    </source>
</evidence>
<dbReference type="Gene3D" id="3.30.450.20">
    <property type="entry name" value="PAS domain"/>
    <property type="match status" value="2"/>
</dbReference>
<dbReference type="CDD" id="cd12912">
    <property type="entry name" value="PDC2_MCP_like"/>
    <property type="match status" value="1"/>
</dbReference>
<dbReference type="Gene3D" id="1.10.287.950">
    <property type="entry name" value="Methyl-accepting chemotaxis protein"/>
    <property type="match status" value="1"/>
</dbReference>
<evidence type="ECO:0000256" key="9">
    <source>
        <dbReference type="SAM" id="Phobius"/>
    </source>
</evidence>
<keyword evidence="2" id="KW-1003">Cell membrane</keyword>